<keyword evidence="2" id="KW-1185">Reference proteome</keyword>
<accession>A0A8T0PH69</accession>
<dbReference type="Proteomes" id="UP000823388">
    <property type="component" value="Chromosome 8K"/>
</dbReference>
<organism evidence="1 2">
    <name type="scientific">Panicum virgatum</name>
    <name type="common">Blackwell switchgrass</name>
    <dbReference type="NCBI Taxonomy" id="38727"/>
    <lineage>
        <taxon>Eukaryota</taxon>
        <taxon>Viridiplantae</taxon>
        <taxon>Streptophyta</taxon>
        <taxon>Embryophyta</taxon>
        <taxon>Tracheophyta</taxon>
        <taxon>Spermatophyta</taxon>
        <taxon>Magnoliopsida</taxon>
        <taxon>Liliopsida</taxon>
        <taxon>Poales</taxon>
        <taxon>Poaceae</taxon>
        <taxon>PACMAD clade</taxon>
        <taxon>Panicoideae</taxon>
        <taxon>Panicodae</taxon>
        <taxon>Paniceae</taxon>
        <taxon>Panicinae</taxon>
        <taxon>Panicum</taxon>
        <taxon>Panicum sect. Hiantes</taxon>
    </lineage>
</organism>
<evidence type="ECO:0000313" key="2">
    <source>
        <dbReference type="Proteomes" id="UP000823388"/>
    </source>
</evidence>
<evidence type="ECO:0000313" key="1">
    <source>
        <dbReference type="EMBL" id="KAG2561491.1"/>
    </source>
</evidence>
<gene>
    <name evidence="1" type="ORF">PVAP13_8KG163200</name>
</gene>
<name>A0A8T0PH69_PANVG</name>
<dbReference type="AlphaFoldDB" id="A0A8T0PH69"/>
<dbReference type="EMBL" id="CM029051">
    <property type="protein sequence ID" value="KAG2561491.1"/>
    <property type="molecule type" value="Genomic_DNA"/>
</dbReference>
<proteinExistence type="predicted"/>
<protein>
    <submittedName>
        <fullName evidence="1">Uncharacterized protein</fullName>
    </submittedName>
</protein>
<comment type="caution">
    <text evidence="1">The sequence shown here is derived from an EMBL/GenBank/DDBJ whole genome shotgun (WGS) entry which is preliminary data.</text>
</comment>
<reference evidence="1" key="1">
    <citation type="submission" date="2020-05" db="EMBL/GenBank/DDBJ databases">
        <title>WGS assembly of Panicum virgatum.</title>
        <authorList>
            <person name="Lovell J.T."/>
            <person name="Jenkins J."/>
            <person name="Shu S."/>
            <person name="Juenger T.E."/>
            <person name="Schmutz J."/>
        </authorList>
    </citation>
    <scope>NUCLEOTIDE SEQUENCE</scope>
    <source>
        <strain evidence="1">AP13</strain>
    </source>
</reference>
<sequence>MEGGGVRPAAIAGDPSYGCFHTMTTPLRRSTRLDVFVYTNGRHACNRRPWRCHVASSAFKVFDKMSVPKLWSPFPYQAC</sequence>